<feature type="transmembrane region" description="Helical" evidence="1">
    <location>
        <begin position="57"/>
        <end position="76"/>
    </location>
</feature>
<dbReference type="Proteomes" id="UP000552097">
    <property type="component" value="Unassembled WGS sequence"/>
</dbReference>
<keyword evidence="1" id="KW-0812">Transmembrane</keyword>
<feature type="transmembrane region" description="Helical" evidence="1">
    <location>
        <begin position="107"/>
        <end position="128"/>
    </location>
</feature>
<sequence>MERTSILSLAVSTALGIAIIADGDDDWTGFGTWGLVACALAYLVIGLVRGELKRPRVALVQLGGVVAFGAVATVALLVDPDVGRYVVAAGWLAHAAWDLVHFRARLVVPTWWSLGCIVVDTFVGVSLAW</sequence>
<keyword evidence="1" id="KW-1133">Transmembrane helix</keyword>
<dbReference type="EMBL" id="JACHMO010000001">
    <property type="protein sequence ID" value="MBB5804870.1"/>
    <property type="molecule type" value="Genomic_DNA"/>
</dbReference>
<comment type="caution">
    <text evidence="2">The sequence shown here is derived from an EMBL/GenBank/DDBJ whole genome shotgun (WGS) entry which is preliminary data.</text>
</comment>
<organism evidence="2 3">
    <name type="scientific">Saccharothrix ecbatanensis</name>
    <dbReference type="NCBI Taxonomy" id="1105145"/>
    <lineage>
        <taxon>Bacteria</taxon>
        <taxon>Bacillati</taxon>
        <taxon>Actinomycetota</taxon>
        <taxon>Actinomycetes</taxon>
        <taxon>Pseudonocardiales</taxon>
        <taxon>Pseudonocardiaceae</taxon>
        <taxon>Saccharothrix</taxon>
    </lineage>
</organism>
<name>A0A7W9HMB4_9PSEU</name>
<feature type="transmembrane region" description="Helical" evidence="1">
    <location>
        <begin position="30"/>
        <end position="48"/>
    </location>
</feature>
<protein>
    <submittedName>
        <fullName evidence="2">Uncharacterized protein</fullName>
    </submittedName>
</protein>
<reference evidence="2 3" key="1">
    <citation type="submission" date="2020-08" db="EMBL/GenBank/DDBJ databases">
        <title>Sequencing the genomes of 1000 actinobacteria strains.</title>
        <authorList>
            <person name="Klenk H.-P."/>
        </authorList>
    </citation>
    <scope>NUCLEOTIDE SEQUENCE [LARGE SCALE GENOMIC DNA]</scope>
    <source>
        <strain evidence="2 3">DSM 45486</strain>
    </source>
</reference>
<proteinExistence type="predicted"/>
<accession>A0A7W9HMB4</accession>
<evidence type="ECO:0000313" key="3">
    <source>
        <dbReference type="Proteomes" id="UP000552097"/>
    </source>
</evidence>
<keyword evidence="1" id="KW-0472">Membrane</keyword>
<dbReference type="RefSeq" id="WP_184923008.1">
    <property type="nucleotide sequence ID" value="NZ_JACHMO010000001.1"/>
</dbReference>
<dbReference type="AlphaFoldDB" id="A0A7W9HMB4"/>
<gene>
    <name evidence="2" type="ORF">F4560_004638</name>
</gene>
<keyword evidence="3" id="KW-1185">Reference proteome</keyword>
<evidence type="ECO:0000313" key="2">
    <source>
        <dbReference type="EMBL" id="MBB5804870.1"/>
    </source>
</evidence>
<evidence type="ECO:0000256" key="1">
    <source>
        <dbReference type="SAM" id="Phobius"/>
    </source>
</evidence>